<dbReference type="GO" id="GO:0000287">
    <property type="term" value="F:magnesium ion binding"/>
    <property type="evidence" value="ECO:0007669"/>
    <property type="project" value="TreeGrafter"/>
</dbReference>
<dbReference type="Proteomes" id="UP000318453">
    <property type="component" value="Chromosome"/>
</dbReference>
<protein>
    <submittedName>
        <fullName evidence="1">HAD family phosphatase</fullName>
    </submittedName>
</protein>
<dbReference type="Pfam" id="PF08282">
    <property type="entry name" value="Hydrolase_3"/>
    <property type="match status" value="1"/>
</dbReference>
<dbReference type="GO" id="GO:0016791">
    <property type="term" value="F:phosphatase activity"/>
    <property type="evidence" value="ECO:0007669"/>
    <property type="project" value="UniProtKB-ARBA"/>
</dbReference>
<dbReference type="EMBL" id="CP042326">
    <property type="protein sequence ID" value="QDZ40632.1"/>
    <property type="molecule type" value="Genomic_DNA"/>
</dbReference>
<dbReference type="SUPFAM" id="SSF56784">
    <property type="entry name" value="HAD-like"/>
    <property type="match status" value="1"/>
</dbReference>
<proteinExistence type="predicted"/>
<reference evidence="1" key="1">
    <citation type="submission" date="2019-08" db="EMBL/GenBank/DDBJ databases">
        <title>Carotenoids and Carotenoid Binding Proteins in the Halophilic Cyanobacterium Euhalothece sp. ZM00.</title>
        <authorList>
            <person name="Cho S.M."/>
            <person name="Song J.Y."/>
            <person name="Park Y.-I."/>
        </authorList>
    </citation>
    <scope>NUCLEOTIDE SEQUENCE [LARGE SCALE GENOMIC DNA]</scope>
    <source>
        <strain evidence="1">Z-M001</strain>
    </source>
</reference>
<evidence type="ECO:0000313" key="1">
    <source>
        <dbReference type="EMBL" id="QDZ40632.1"/>
    </source>
</evidence>
<dbReference type="AlphaFoldDB" id="A0A5B8NMX8"/>
<keyword evidence="2" id="KW-1185">Reference proteome</keyword>
<dbReference type="InterPro" id="IPR036412">
    <property type="entry name" value="HAD-like_sf"/>
</dbReference>
<dbReference type="InterPro" id="IPR000150">
    <property type="entry name" value="Cof"/>
</dbReference>
<organism evidence="1 2">
    <name type="scientific">Euhalothece natronophila Z-M001</name>
    <dbReference type="NCBI Taxonomy" id="522448"/>
    <lineage>
        <taxon>Bacteria</taxon>
        <taxon>Bacillati</taxon>
        <taxon>Cyanobacteriota</taxon>
        <taxon>Cyanophyceae</taxon>
        <taxon>Oscillatoriophycideae</taxon>
        <taxon>Chroococcales</taxon>
        <taxon>Halothecacae</taxon>
        <taxon>Halothece cluster</taxon>
        <taxon>Euhalothece</taxon>
    </lineage>
</organism>
<accession>A0A5B8NMX8</accession>
<sequence length="281" mass="31241">MTKSLSCQNFEDIRLIILDIDGTIAGESNEVNSAVIQALKALQKQGIQVILATGRMYCSALYFAQAIGTDLPVICYNGAWIKNPKTQESLWHLPVPIPLAEELLDFCEQPALRSSLDVHFYLDDQLYVREVTKETELYIERSRIKANPVGDLRFLLDQSPTKILAMSSQPEVTKALLAKLKQLYSEEQLYLTQSNPYFVEACNPGASKGKAVRYLVEEVLGLQAQNAIAMGDNFNDLEMLNYAHWGIAMGDAPPEVKAQADWVAPSVEEDGVVAALEKFIL</sequence>
<name>A0A5B8NMX8_9CHRO</name>
<dbReference type="InterPro" id="IPR006379">
    <property type="entry name" value="HAD-SF_hydro_IIB"/>
</dbReference>
<dbReference type="Gene3D" id="3.40.50.1000">
    <property type="entry name" value="HAD superfamily/HAD-like"/>
    <property type="match status" value="1"/>
</dbReference>
<dbReference type="CDD" id="cd07516">
    <property type="entry name" value="HAD_Pase"/>
    <property type="match status" value="1"/>
</dbReference>
<dbReference type="KEGG" id="enn:FRE64_12105"/>
<dbReference type="GO" id="GO:0005829">
    <property type="term" value="C:cytosol"/>
    <property type="evidence" value="ECO:0007669"/>
    <property type="project" value="TreeGrafter"/>
</dbReference>
<dbReference type="PANTHER" id="PTHR10000:SF8">
    <property type="entry name" value="HAD SUPERFAMILY HYDROLASE-LIKE, TYPE 3"/>
    <property type="match status" value="1"/>
</dbReference>
<dbReference type="SFLD" id="SFLDS00003">
    <property type="entry name" value="Haloacid_Dehalogenase"/>
    <property type="match status" value="1"/>
</dbReference>
<dbReference type="PROSITE" id="PS01229">
    <property type="entry name" value="COF_2"/>
    <property type="match status" value="1"/>
</dbReference>
<dbReference type="NCBIfam" id="TIGR01484">
    <property type="entry name" value="HAD-SF-IIB"/>
    <property type="match status" value="1"/>
</dbReference>
<dbReference type="Gene3D" id="3.30.1240.10">
    <property type="match status" value="1"/>
</dbReference>
<evidence type="ECO:0000313" key="2">
    <source>
        <dbReference type="Proteomes" id="UP000318453"/>
    </source>
</evidence>
<dbReference type="RefSeq" id="WP_146296479.1">
    <property type="nucleotide sequence ID" value="NZ_CP042326.1"/>
</dbReference>
<gene>
    <name evidence="1" type="ORF">FRE64_12105</name>
</gene>
<dbReference type="SFLD" id="SFLDG01140">
    <property type="entry name" value="C2.B:_Phosphomannomutase_and_P"/>
    <property type="match status" value="1"/>
</dbReference>
<dbReference type="NCBIfam" id="TIGR00099">
    <property type="entry name" value="Cof-subfamily"/>
    <property type="match status" value="1"/>
</dbReference>
<dbReference type="PANTHER" id="PTHR10000">
    <property type="entry name" value="PHOSPHOSERINE PHOSPHATASE"/>
    <property type="match status" value="1"/>
</dbReference>
<dbReference type="OrthoDB" id="9781413at2"/>
<dbReference type="InterPro" id="IPR023214">
    <property type="entry name" value="HAD_sf"/>
</dbReference>